<evidence type="ECO:0000313" key="19">
    <source>
        <dbReference type="Proteomes" id="UP000215767"/>
    </source>
</evidence>
<evidence type="ECO:0000256" key="12">
    <source>
        <dbReference type="ARBA" id="ARBA00023170"/>
    </source>
</evidence>
<comment type="similarity">
    <text evidence="2 14 15">Belongs to the TonB-dependent receptor family.</text>
</comment>
<proteinExistence type="inferred from homology"/>
<dbReference type="InterPro" id="IPR037066">
    <property type="entry name" value="Plug_dom_sf"/>
</dbReference>
<protein>
    <submittedName>
        <fullName evidence="18">TonB-dependent siderophore receptor</fullName>
    </submittedName>
</protein>
<name>A0A261UEZ7_9BORD</name>
<dbReference type="PANTHER" id="PTHR32552:SF68">
    <property type="entry name" value="FERRICHROME OUTER MEMBRANE TRANSPORTER_PHAGE RECEPTOR"/>
    <property type="match status" value="1"/>
</dbReference>
<dbReference type="GO" id="GO:0009279">
    <property type="term" value="C:cell outer membrane"/>
    <property type="evidence" value="ECO:0007669"/>
    <property type="project" value="UniProtKB-SubCell"/>
</dbReference>
<feature type="region of interest" description="Disordered" evidence="16">
    <location>
        <begin position="39"/>
        <end position="78"/>
    </location>
</feature>
<evidence type="ECO:0000256" key="9">
    <source>
        <dbReference type="ARBA" id="ARBA00023065"/>
    </source>
</evidence>
<evidence type="ECO:0000256" key="14">
    <source>
        <dbReference type="PROSITE-ProRule" id="PRU01360"/>
    </source>
</evidence>
<dbReference type="InterPro" id="IPR011662">
    <property type="entry name" value="Secretin/TonB_short_N"/>
</dbReference>
<dbReference type="EMBL" id="NEVS01000004">
    <property type="protein sequence ID" value="OZI60171.1"/>
    <property type="molecule type" value="Genomic_DNA"/>
</dbReference>
<evidence type="ECO:0000256" key="10">
    <source>
        <dbReference type="ARBA" id="ARBA00023077"/>
    </source>
</evidence>
<keyword evidence="10 15" id="KW-0798">TonB box</keyword>
<evidence type="ECO:0000256" key="5">
    <source>
        <dbReference type="ARBA" id="ARBA00022496"/>
    </source>
</evidence>
<evidence type="ECO:0000256" key="6">
    <source>
        <dbReference type="ARBA" id="ARBA00022692"/>
    </source>
</evidence>
<keyword evidence="3 14" id="KW-0813">Transport</keyword>
<keyword evidence="4 14" id="KW-1134">Transmembrane beta strand</keyword>
<feature type="domain" description="Secretin/TonB short N-terminal" evidence="17">
    <location>
        <begin position="102"/>
        <end position="153"/>
    </location>
</feature>
<evidence type="ECO:0000313" key="18">
    <source>
        <dbReference type="EMBL" id="OZI60171.1"/>
    </source>
</evidence>
<keyword evidence="19" id="KW-1185">Reference proteome</keyword>
<evidence type="ECO:0000256" key="7">
    <source>
        <dbReference type="ARBA" id="ARBA00022729"/>
    </source>
</evidence>
<evidence type="ECO:0000256" key="4">
    <source>
        <dbReference type="ARBA" id="ARBA00022452"/>
    </source>
</evidence>
<dbReference type="PANTHER" id="PTHR32552">
    <property type="entry name" value="FERRICHROME IRON RECEPTOR-RELATED"/>
    <property type="match status" value="1"/>
</dbReference>
<evidence type="ECO:0000256" key="13">
    <source>
        <dbReference type="ARBA" id="ARBA00023237"/>
    </source>
</evidence>
<evidence type="ECO:0000256" key="11">
    <source>
        <dbReference type="ARBA" id="ARBA00023136"/>
    </source>
</evidence>
<dbReference type="Pfam" id="PF00593">
    <property type="entry name" value="TonB_dep_Rec_b-barrel"/>
    <property type="match status" value="1"/>
</dbReference>
<keyword evidence="13 14" id="KW-0998">Cell outer membrane</keyword>
<dbReference type="CDD" id="cd01347">
    <property type="entry name" value="ligand_gated_channel"/>
    <property type="match status" value="1"/>
</dbReference>
<dbReference type="SUPFAM" id="SSF56935">
    <property type="entry name" value="Porins"/>
    <property type="match status" value="1"/>
</dbReference>
<evidence type="ECO:0000256" key="3">
    <source>
        <dbReference type="ARBA" id="ARBA00022448"/>
    </source>
</evidence>
<dbReference type="PROSITE" id="PS52016">
    <property type="entry name" value="TONB_DEPENDENT_REC_3"/>
    <property type="match status" value="1"/>
</dbReference>
<gene>
    <name evidence="18" type="ORF">CAL28_11965</name>
</gene>
<dbReference type="NCBIfam" id="TIGR01783">
    <property type="entry name" value="TonB-siderophor"/>
    <property type="match status" value="1"/>
</dbReference>
<dbReference type="Pfam" id="PF07715">
    <property type="entry name" value="Plug"/>
    <property type="match status" value="1"/>
</dbReference>
<evidence type="ECO:0000256" key="8">
    <source>
        <dbReference type="ARBA" id="ARBA00023004"/>
    </source>
</evidence>
<dbReference type="SMART" id="SM00965">
    <property type="entry name" value="STN"/>
    <property type="match status" value="1"/>
</dbReference>
<dbReference type="OrthoDB" id="127311at2"/>
<dbReference type="InterPro" id="IPR012910">
    <property type="entry name" value="Plug_dom"/>
</dbReference>
<accession>A0A261UEZ7</accession>
<dbReference type="Gene3D" id="2.170.130.10">
    <property type="entry name" value="TonB-dependent receptor, plug domain"/>
    <property type="match status" value="1"/>
</dbReference>
<keyword evidence="7" id="KW-0732">Signal</keyword>
<keyword evidence="8" id="KW-0408">Iron</keyword>
<evidence type="ECO:0000256" key="2">
    <source>
        <dbReference type="ARBA" id="ARBA00009810"/>
    </source>
</evidence>
<dbReference type="InterPro" id="IPR036942">
    <property type="entry name" value="Beta-barrel_TonB_sf"/>
</dbReference>
<organism evidence="18 19">
    <name type="scientific">Bordetella genomosp. 11</name>
    <dbReference type="NCBI Taxonomy" id="1416808"/>
    <lineage>
        <taxon>Bacteria</taxon>
        <taxon>Pseudomonadati</taxon>
        <taxon>Pseudomonadota</taxon>
        <taxon>Betaproteobacteria</taxon>
        <taxon>Burkholderiales</taxon>
        <taxon>Alcaligenaceae</taxon>
        <taxon>Bordetella</taxon>
    </lineage>
</organism>
<sequence length="828" mass="91282">MTRRGDAQSRYGKSWPYSALDRLVTAALIAGLAWAGPSGRAHAQGLPPQDGARPVDGASAGHRPATPEATGLRPAAPASRRFDVAPDRLARVLQDIASQGGVLLYFDPALVGDARSDGLQGRYTLDQAFAAVLLDRGLEARQEPPGSYHIVRIPTNTAAVLPTVIVQASTSTDADPFVARQTATGTKTETSLLANPQSVSVITQREMQARNSGSVVQALQYTPGVQINNYGGNEIRNDWIVLRGFDAKLSGDYRDGLSQMPYDQIRPRLPVYALESIEVLRGPSSSLYGQVSAGGLVNRTTKRPPDQPLHEVAVEVGSYDYRQAYLDLGGPIDAQGSSLYRLTATGREAGTQDEYTSGHRYRDNLAYVAPAYTWRSANTSLTLLLNYQHDRNDGESRGYYPRRTLVGDYAYDDYDRNLASIGYQFEHRLNRAWTARQNLRYQHGDMTLRNLYPLALQPDGKTLSRYLVDARESMHGLAVDSQLEGRFDDAAQGSHTLLLGIDYRRVVGWQTYKQGPAPDLDLDDPVYGLHLPLPGTLATFLDMKQTSTQWGLYAQDQIRYGDWTVTLSGRHDRVDNDTIDHFQGTRTAQNDSAYTGRAGLAYEIVPGVSPYVSYATSFLPQLGADYAGTPFTPARAAQVEAGVKVQPPDMDALYTLAVFDLRQRDGLTADPLHDGFEVQTGEVRSRGLELQGKATLARRWDVLAAYTYNDVTTVRSNDGGQGKTPIVTPRHMASLWVQHRFTDGYAKGWRAALGVRYVGSTWIDVQNTMKNSAATMLDASLGYETGRWRFSIDATNLTNKETVVCRNDRLNCRYGIDRTVMATAAYRY</sequence>
<keyword evidence="12 18" id="KW-0675">Receptor</keyword>
<evidence type="ECO:0000256" key="1">
    <source>
        <dbReference type="ARBA" id="ARBA00004571"/>
    </source>
</evidence>
<evidence type="ECO:0000256" key="15">
    <source>
        <dbReference type="RuleBase" id="RU003357"/>
    </source>
</evidence>
<dbReference type="InterPro" id="IPR000531">
    <property type="entry name" value="Beta-barrel_TonB"/>
</dbReference>
<comment type="subcellular location">
    <subcellularLocation>
        <location evidence="1 14">Cell outer membrane</location>
        <topology evidence="1 14">Multi-pass membrane protein</topology>
    </subcellularLocation>
</comment>
<keyword evidence="11 14" id="KW-0472">Membrane</keyword>
<dbReference type="GO" id="GO:0015891">
    <property type="term" value="P:siderophore transport"/>
    <property type="evidence" value="ECO:0007669"/>
    <property type="project" value="InterPro"/>
</dbReference>
<dbReference type="FunFam" id="2.170.130.10:FF:000001">
    <property type="entry name" value="Catecholate siderophore TonB-dependent receptor"/>
    <property type="match status" value="1"/>
</dbReference>
<comment type="caution">
    <text evidence="18">The sequence shown here is derived from an EMBL/GenBank/DDBJ whole genome shotgun (WGS) entry which is preliminary data.</text>
</comment>
<dbReference type="Gene3D" id="2.40.170.20">
    <property type="entry name" value="TonB-dependent receptor, beta-barrel domain"/>
    <property type="match status" value="1"/>
</dbReference>
<evidence type="ECO:0000256" key="16">
    <source>
        <dbReference type="SAM" id="MobiDB-lite"/>
    </source>
</evidence>
<evidence type="ECO:0000259" key="17">
    <source>
        <dbReference type="SMART" id="SM00965"/>
    </source>
</evidence>
<keyword evidence="6 14" id="KW-0812">Transmembrane</keyword>
<dbReference type="InterPro" id="IPR039426">
    <property type="entry name" value="TonB-dep_rcpt-like"/>
</dbReference>
<reference evidence="19" key="1">
    <citation type="submission" date="2017-05" db="EMBL/GenBank/DDBJ databases">
        <title>Complete and WGS of Bordetella genogroups.</title>
        <authorList>
            <person name="Spilker T."/>
            <person name="Lipuma J."/>
        </authorList>
    </citation>
    <scope>NUCLEOTIDE SEQUENCE [LARGE SCALE GENOMIC DNA]</scope>
    <source>
        <strain evidence="19">AU8856</strain>
    </source>
</reference>
<dbReference type="AlphaFoldDB" id="A0A261UEZ7"/>
<keyword evidence="9" id="KW-0406">Ion transport</keyword>
<dbReference type="InterPro" id="IPR010105">
    <property type="entry name" value="TonB_sidphr_rcpt"/>
</dbReference>
<keyword evidence="5" id="KW-0410">Iron transport</keyword>
<dbReference type="Gene3D" id="3.55.50.30">
    <property type="match status" value="1"/>
</dbReference>
<dbReference type="Proteomes" id="UP000215767">
    <property type="component" value="Unassembled WGS sequence"/>
</dbReference>
<dbReference type="GO" id="GO:0015344">
    <property type="term" value="F:siderophore uptake transmembrane transporter activity"/>
    <property type="evidence" value="ECO:0007669"/>
    <property type="project" value="TreeGrafter"/>
</dbReference>
<dbReference type="GO" id="GO:0038023">
    <property type="term" value="F:signaling receptor activity"/>
    <property type="evidence" value="ECO:0007669"/>
    <property type="project" value="InterPro"/>
</dbReference>